<organism evidence="1 2">
    <name type="scientific">Sphingomonas oligophenolica</name>
    <dbReference type="NCBI Taxonomy" id="301154"/>
    <lineage>
        <taxon>Bacteria</taxon>
        <taxon>Pseudomonadati</taxon>
        <taxon>Pseudomonadota</taxon>
        <taxon>Alphaproteobacteria</taxon>
        <taxon>Sphingomonadales</taxon>
        <taxon>Sphingomonadaceae</taxon>
        <taxon>Sphingomonas</taxon>
    </lineage>
</organism>
<name>A0ABU9XZJ0_9SPHN</name>
<dbReference type="RefSeq" id="WP_343891641.1">
    <property type="nucleotide sequence ID" value="NZ_BAAAEH010000047.1"/>
</dbReference>
<reference evidence="1 2" key="1">
    <citation type="submission" date="2024-05" db="EMBL/GenBank/DDBJ databases">
        <authorList>
            <person name="Liu Q."/>
            <person name="Xin Y.-H."/>
        </authorList>
    </citation>
    <scope>NUCLEOTIDE SEQUENCE [LARGE SCALE GENOMIC DNA]</scope>
    <source>
        <strain evidence="1 2">CGMCC 1.10181</strain>
    </source>
</reference>
<protein>
    <recommendedName>
        <fullName evidence="3">Serine kinase</fullName>
    </recommendedName>
</protein>
<proteinExistence type="predicted"/>
<gene>
    <name evidence="1" type="ORF">ABC974_05030</name>
</gene>
<dbReference type="SUPFAM" id="SSF53795">
    <property type="entry name" value="PEP carboxykinase-like"/>
    <property type="match status" value="1"/>
</dbReference>
<dbReference type="EMBL" id="JBDIME010000003">
    <property type="protein sequence ID" value="MEN2788981.1"/>
    <property type="molecule type" value="Genomic_DNA"/>
</dbReference>
<sequence length="327" mass="35342">MGRCNNEVARSQHLGDERLFSYCVSGLGVASELALPGLIPAEQGQSGDADVVIRSGDVPTELEGAIARGPSWQLAGDRFLLIIPGVIRMVLIGGSEIRFATESGVSAEEAAIFLSSTGFGILLHQRGRIVLHASAVRVQDSAVLFCGPSGAGKSTLAAALVDAGYDLVTDDFCGISIHADGTPWVEPDGRQLKLWQNSIERLSLADRRTAAVRPRIEKYYVEPRAATEAALPLAAVYVLREARPPHAPGIARPNIVDGGLMVRNNAYRPAMVRRMAQMELYFQAAAIISQRAGVFTLTRDFNFKQFPAVIGWLEAHWRELGLLERAA</sequence>
<evidence type="ECO:0000313" key="1">
    <source>
        <dbReference type="EMBL" id="MEN2788981.1"/>
    </source>
</evidence>
<dbReference type="Proteomes" id="UP001419910">
    <property type="component" value="Unassembled WGS sequence"/>
</dbReference>
<dbReference type="InterPro" id="IPR027417">
    <property type="entry name" value="P-loop_NTPase"/>
</dbReference>
<evidence type="ECO:0000313" key="2">
    <source>
        <dbReference type="Proteomes" id="UP001419910"/>
    </source>
</evidence>
<keyword evidence="2" id="KW-1185">Reference proteome</keyword>
<dbReference type="Gene3D" id="3.40.50.300">
    <property type="entry name" value="P-loop containing nucleotide triphosphate hydrolases"/>
    <property type="match status" value="1"/>
</dbReference>
<accession>A0ABU9XZJ0</accession>
<comment type="caution">
    <text evidence="1">The sequence shown here is derived from an EMBL/GenBank/DDBJ whole genome shotgun (WGS) entry which is preliminary data.</text>
</comment>
<evidence type="ECO:0008006" key="3">
    <source>
        <dbReference type="Google" id="ProtNLM"/>
    </source>
</evidence>